<dbReference type="PANTHER" id="PTHR30582">
    <property type="entry name" value="L,D-TRANSPEPTIDASE"/>
    <property type="match status" value="1"/>
</dbReference>
<sequence length="161" mass="18115">MSLASELKVPSHTSTKILASQAANINNNLIIQPLHLEISLRNRRVTLYRGKNRIKSYPIAVGRQNWETPIGNFRVRTMLENPTWINPFTGKAIPGGDPENPLGKYWIGFWTNGKNWVGFHGTPNPDSVGKAASHGCIRMYNNDVRELFYQVNMGTPVTVVR</sequence>
<feature type="active site" description="Nucleophile" evidence="9">
    <location>
        <position position="136"/>
    </location>
</feature>
<name>A0ABR9TZN2_9NOSO</name>
<dbReference type="Pfam" id="PF03734">
    <property type="entry name" value="YkuD"/>
    <property type="match status" value="1"/>
</dbReference>
<proteinExistence type="inferred from homology"/>
<evidence type="ECO:0000256" key="6">
    <source>
        <dbReference type="ARBA" id="ARBA00022960"/>
    </source>
</evidence>
<evidence type="ECO:0000256" key="9">
    <source>
        <dbReference type="PROSITE-ProRule" id="PRU01373"/>
    </source>
</evidence>
<evidence type="ECO:0000256" key="5">
    <source>
        <dbReference type="ARBA" id="ARBA00022801"/>
    </source>
</evidence>
<evidence type="ECO:0000313" key="11">
    <source>
        <dbReference type="EMBL" id="MBE9105866.1"/>
    </source>
</evidence>
<evidence type="ECO:0000256" key="8">
    <source>
        <dbReference type="ARBA" id="ARBA00023316"/>
    </source>
</evidence>
<reference evidence="11 12" key="1">
    <citation type="submission" date="2020-10" db="EMBL/GenBank/DDBJ databases">
        <authorList>
            <person name="Castelo-Branco R."/>
            <person name="Eusebio N."/>
            <person name="Adriana R."/>
            <person name="Vieira A."/>
            <person name="Brugerolle De Fraissinette N."/>
            <person name="Rezende De Castro R."/>
            <person name="Schneider M.P."/>
            <person name="Vasconcelos V."/>
            <person name="Leao P.N."/>
        </authorList>
    </citation>
    <scope>NUCLEOTIDE SEQUENCE [LARGE SCALE GENOMIC DNA]</scope>
    <source>
        <strain evidence="11 12">LEGE 07299</strain>
    </source>
</reference>
<feature type="active site" description="Proton donor/acceptor" evidence="9">
    <location>
        <position position="120"/>
    </location>
</feature>
<evidence type="ECO:0000259" key="10">
    <source>
        <dbReference type="PROSITE" id="PS52029"/>
    </source>
</evidence>
<dbReference type="PANTHER" id="PTHR30582:SF24">
    <property type="entry name" value="L,D-TRANSPEPTIDASE ERFK_SRFK-RELATED"/>
    <property type="match status" value="1"/>
</dbReference>
<accession>A0ABR9TZN2</accession>
<keyword evidence="8 9" id="KW-0961">Cell wall biogenesis/degradation</keyword>
<evidence type="ECO:0000256" key="4">
    <source>
        <dbReference type="ARBA" id="ARBA00022679"/>
    </source>
</evidence>
<comment type="pathway">
    <text evidence="1 9">Cell wall biogenesis; peptidoglycan biosynthesis.</text>
</comment>
<dbReference type="EMBL" id="JADEXF010000388">
    <property type="protein sequence ID" value="MBE9105866.1"/>
    <property type="molecule type" value="Genomic_DNA"/>
</dbReference>
<keyword evidence="4" id="KW-0808">Transferase</keyword>
<dbReference type="CDD" id="cd16913">
    <property type="entry name" value="YkuD_like"/>
    <property type="match status" value="1"/>
</dbReference>
<keyword evidence="6 9" id="KW-0133">Cell shape</keyword>
<dbReference type="InterPro" id="IPR050979">
    <property type="entry name" value="LD-transpeptidase"/>
</dbReference>
<keyword evidence="5" id="KW-0378">Hydrolase</keyword>
<gene>
    <name evidence="11" type="ORF">IQ229_13215</name>
</gene>
<dbReference type="SUPFAM" id="SSF141523">
    <property type="entry name" value="L,D-transpeptidase catalytic domain-like"/>
    <property type="match status" value="1"/>
</dbReference>
<keyword evidence="7 9" id="KW-0573">Peptidoglycan synthesis</keyword>
<dbReference type="Proteomes" id="UP000647836">
    <property type="component" value="Unassembled WGS sequence"/>
</dbReference>
<protein>
    <submittedName>
        <fullName evidence="11">L,D-transpeptidase</fullName>
    </submittedName>
</protein>
<keyword evidence="3" id="KW-0328">Glycosyltransferase</keyword>
<evidence type="ECO:0000256" key="7">
    <source>
        <dbReference type="ARBA" id="ARBA00022984"/>
    </source>
</evidence>
<dbReference type="InterPro" id="IPR038063">
    <property type="entry name" value="Transpep_catalytic_dom"/>
</dbReference>
<comment type="similarity">
    <text evidence="2">Belongs to the YkuD family.</text>
</comment>
<feature type="domain" description="L,D-TPase catalytic" evidence="10">
    <location>
        <begin position="34"/>
        <end position="160"/>
    </location>
</feature>
<evidence type="ECO:0000313" key="12">
    <source>
        <dbReference type="Proteomes" id="UP000647836"/>
    </source>
</evidence>
<dbReference type="Gene3D" id="2.40.440.10">
    <property type="entry name" value="L,D-transpeptidase catalytic domain-like"/>
    <property type="match status" value="1"/>
</dbReference>
<dbReference type="PROSITE" id="PS52029">
    <property type="entry name" value="LD_TPASE"/>
    <property type="match status" value="1"/>
</dbReference>
<evidence type="ECO:0000256" key="1">
    <source>
        <dbReference type="ARBA" id="ARBA00004752"/>
    </source>
</evidence>
<evidence type="ECO:0000256" key="3">
    <source>
        <dbReference type="ARBA" id="ARBA00022676"/>
    </source>
</evidence>
<evidence type="ECO:0000256" key="2">
    <source>
        <dbReference type="ARBA" id="ARBA00005992"/>
    </source>
</evidence>
<dbReference type="InterPro" id="IPR005490">
    <property type="entry name" value="LD_TPept_cat_dom"/>
</dbReference>
<dbReference type="RefSeq" id="WP_194044346.1">
    <property type="nucleotide sequence ID" value="NZ_JADEXF010000388.1"/>
</dbReference>
<keyword evidence="12" id="KW-1185">Reference proteome</keyword>
<organism evidence="11 12">
    <name type="scientific">Nostoc cf. edaphicum LEGE 07299</name>
    <dbReference type="NCBI Taxonomy" id="2777974"/>
    <lineage>
        <taxon>Bacteria</taxon>
        <taxon>Bacillati</taxon>
        <taxon>Cyanobacteriota</taxon>
        <taxon>Cyanophyceae</taxon>
        <taxon>Nostocales</taxon>
        <taxon>Nostocaceae</taxon>
        <taxon>Nostoc</taxon>
    </lineage>
</organism>
<comment type="caution">
    <text evidence="11">The sequence shown here is derived from an EMBL/GenBank/DDBJ whole genome shotgun (WGS) entry which is preliminary data.</text>
</comment>